<evidence type="ECO:0000313" key="2">
    <source>
        <dbReference type="EMBL" id="KXH31608.1"/>
    </source>
</evidence>
<organism evidence="2 3">
    <name type="scientific">Colletotrichum salicis</name>
    <dbReference type="NCBI Taxonomy" id="1209931"/>
    <lineage>
        <taxon>Eukaryota</taxon>
        <taxon>Fungi</taxon>
        <taxon>Dikarya</taxon>
        <taxon>Ascomycota</taxon>
        <taxon>Pezizomycotina</taxon>
        <taxon>Sordariomycetes</taxon>
        <taxon>Hypocreomycetidae</taxon>
        <taxon>Glomerellales</taxon>
        <taxon>Glomerellaceae</taxon>
        <taxon>Colletotrichum</taxon>
        <taxon>Colletotrichum acutatum species complex</taxon>
    </lineage>
</organism>
<protein>
    <submittedName>
        <fullName evidence="2">Uncharacterized protein</fullName>
    </submittedName>
</protein>
<sequence>MKERKFTQPCDSTEPREEDILKLHNSKSSSRPGCRESPVDSRRNRAQSSLYIKQKENKAAPDSGICTELSKMSGETLNPGNCPSVRDQCHHGKNPSSPRFKLRQEQLVAEVKGMYAGLVMVESKCIGVDNAQNSSSASESNPKFNNEQLQALIALHRTLLHEHHDFFLASQHPSASPALRRLPYAHSKLLGTLYEGGTSRNGASS</sequence>
<comment type="caution">
    <text evidence="2">The sequence shown here is derived from an EMBL/GenBank/DDBJ whole genome shotgun (WGS) entry which is preliminary data.</text>
</comment>
<name>A0A135S6R5_9PEZI</name>
<keyword evidence="3" id="KW-1185">Reference proteome</keyword>
<evidence type="ECO:0000256" key="1">
    <source>
        <dbReference type="SAM" id="MobiDB-lite"/>
    </source>
</evidence>
<reference evidence="2 3" key="1">
    <citation type="submission" date="2014-02" db="EMBL/GenBank/DDBJ databases">
        <title>The genome sequence of Colletotrichum salicis CBS 607.94.</title>
        <authorList>
            <person name="Baroncelli R."/>
            <person name="Thon M.R."/>
        </authorList>
    </citation>
    <scope>NUCLEOTIDE SEQUENCE [LARGE SCALE GENOMIC DNA]</scope>
    <source>
        <strain evidence="2 3">CBS 607.94</strain>
    </source>
</reference>
<feature type="compositionally biased region" description="Basic and acidic residues" evidence="1">
    <location>
        <begin position="33"/>
        <end position="43"/>
    </location>
</feature>
<feature type="region of interest" description="Disordered" evidence="1">
    <location>
        <begin position="1"/>
        <end position="57"/>
    </location>
</feature>
<proteinExistence type="predicted"/>
<dbReference type="EMBL" id="JFFI01002504">
    <property type="protein sequence ID" value="KXH31608.1"/>
    <property type="molecule type" value="Genomic_DNA"/>
</dbReference>
<dbReference type="AlphaFoldDB" id="A0A135S6R5"/>
<evidence type="ECO:0000313" key="3">
    <source>
        <dbReference type="Proteomes" id="UP000070121"/>
    </source>
</evidence>
<dbReference type="STRING" id="1209931.A0A135S6R5"/>
<accession>A0A135S6R5</accession>
<dbReference type="OrthoDB" id="2017974at2759"/>
<gene>
    <name evidence="2" type="ORF">CSAL01_04605</name>
</gene>
<dbReference type="Proteomes" id="UP000070121">
    <property type="component" value="Unassembled WGS sequence"/>
</dbReference>
<feature type="compositionally biased region" description="Basic and acidic residues" evidence="1">
    <location>
        <begin position="13"/>
        <end position="22"/>
    </location>
</feature>